<reference evidence="15 16" key="1">
    <citation type="submission" date="2020-04" db="EMBL/GenBank/DDBJ databases">
        <title>Azohydromonas sp. isolated from soil.</title>
        <authorList>
            <person name="Dahal R.H."/>
        </authorList>
    </citation>
    <scope>NUCLEOTIDE SEQUENCE [LARGE SCALE GENOMIC DNA]</scope>
    <source>
        <strain evidence="15 16">G-1-1-14</strain>
    </source>
</reference>
<feature type="transmembrane region" description="Helical" evidence="12">
    <location>
        <begin position="32"/>
        <end position="53"/>
    </location>
</feature>
<keyword evidence="16" id="KW-1185">Reference proteome</keyword>
<accession>A0A848F592</accession>
<dbReference type="PIRSF" id="PIRSF002786">
    <property type="entry name" value="XcpX"/>
    <property type="match status" value="1"/>
</dbReference>
<dbReference type="SUPFAM" id="SSF54523">
    <property type="entry name" value="Pili subunits"/>
    <property type="match status" value="1"/>
</dbReference>
<keyword evidence="8 12" id="KW-1133">Transmembrane helix</keyword>
<dbReference type="PANTHER" id="PTHR38831:SF1">
    <property type="entry name" value="TYPE II SECRETION SYSTEM PROTEIN K-RELATED"/>
    <property type="match status" value="1"/>
</dbReference>
<evidence type="ECO:0000256" key="4">
    <source>
        <dbReference type="ARBA" id="ARBA00022475"/>
    </source>
</evidence>
<comment type="similarity">
    <text evidence="2 10">Belongs to the GSP K family.</text>
</comment>
<evidence type="ECO:0000256" key="1">
    <source>
        <dbReference type="ARBA" id="ARBA00004533"/>
    </source>
</evidence>
<keyword evidence="7" id="KW-0653">Protein transport</keyword>
<dbReference type="Pfam" id="PF03934">
    <property type="entry name" value="T2SSK"/>
    <property type="match status" value="1"/>
</dbReference>
<evidence type="ECO:0000256" key="2">
    <source>
        <dbReference type="ARBA" id="ARBA00007246"/>
    </source>
</evidence>
<dbReference type="InterPro" id="IPR049179">
    <property type="entry name" value="T2SSK_SAM-like_2nd"/>
</dbReference>
<evidence type="ECO:0000256" key="11">
    <source>
        <dbReference type="SAM" id="MobiDB-lite"/>
    </source>
</evidence>
<dbReference type="InterPro" id="IPR005628">
    <property type="entry name" value="GspK"/>
</dbReference>
<comment type="caution">
    <text evidence="15">The sequence shown here is derived from an EMBL/GenBank/DDBJ whole genome shotgun (WGS) entry which is preliminary data.</text>
</comment>
<proteinExistence type="inferred from homology"/>
<dbReference type="AlphaFoldDB" id="A0A848F592"/>
<evidence type="ECO:0000256" key="7">
    <source>
        <dbReference type="ARBA" id="ARBA00022927"/>
    </source>
</evidence>
<keyword evidence="9 10" id="KW-0472">Membrane</keyword>
<dbReference type="Proteomes" id="UP000574067">
    <property type="component" value="Unassembled WGS sequence"/>
</dbReference>
<organism evidence="15 16">
    <name type="scientific">Azohydromonas caseinilytica</name>
    <dbReference type="NCBI Taxonomy" id="2728836"/>
    <lineage>
        <taxon>Bacteria</taxon>
        <taxon>Pseudomonadati</taxon>
        <taxon>Pseudomonadota</taxon>
        <taxon>Betaproteobacteria</taxon>
        <taxon>Burkholderiales</taxon>
        <taxon>Sphaerotilaceae</taxon>
        <taxon>Azohydromonas</taxon>
    </lineage>
</organism>
<keyword evidence="6 12" id="KW-0812">Transmembrane</keyword>
<evidence type="ECO:0000313" key="16">
    <source>
        <dbReference type="Proteomes" id="UP000574067"/>
    </source>
</evidence>
<evidence type="ECO:0000313" key="15">
    <source>
        <dbReference type="EMBL" id="NML13470.1"/>
    </source>
</evidence>
<name>A0A848F592_9BURK</name>
<evidence type="ECO:0000256" key="8">
    <source>
        <dbReference type="ARBA" id="ARBA00022989"/>
    </source>
</evidence>
<dbReference type="InterPro" id="IPR049031">
    <property type="entry name" value="T2SSK_SAM-like_1st"/>
</dbReference>
<dbReference type="RefSeq" id="WP_169158397.1">
    <property type="nucleotide sequence ID" value="NZ_JABBFW010000001.1"/>
</dbReference>
<evidence type="ECO:0000256" key="10">
    <source>
        <dbReference type="PIRNR" id="PIRNR002786"/>
    </source>
</evidence>
<dbReference type="Gene3D" id="3.30.1300.30">
    <property type="entry name" value="GSPII I/J protein-like"/>
    <property type="match status" value="1"/>
</dbReference>
<evidence type="ECO:0000259" key="14">
    <source>
        <dbReference type="Pfam" id="PF21687"/>
    </source>
</evidence>
<dbReference type="InterPro" id="IPR038072">
    <property type="entry name" value="GspK_central_sf"/>
</dbReference>
<dbReference type="Pfam" id="PF21687">
    <property type="entry name" value="T2SSK_1st"/>
    <property type="match status" value="1"/>
</dbReference>
<keyword evidence="5 10" id="KW-0997">Cell inner membrane</keyword>
<evidence type="ECO:0000256" key="5">
    <source>
        <dbReference type="ARBA" id="ARBA00022519"/>
    </source>
</evidence>
<dbReference type="SUPFAM" id="SSF158544">
    <property type="entry name" value="GspK insert domain-like"/>
    <property type="match status" value="1"/>
</dbReference>
<evidence type="ECO:0000256" key="3">
    <source>
        <dbReference type="ARBA" id="ARBA00022448"/>
    </source>
</evidence>
<sequence length="342" mass="37015">MTPSALPAAATASPVSRRLAPNRARARRQSGAALLVAMVLVTVVSTLAAGMVWQQWRAVEIEAAERARAQSAWILNGALDWARLILREDGRTSQVDHLGEPWSVPLAEARLSTFLAAERSGNADDGPEAFLSGEIADAQSRYNLRNLVKADGEIDKDQVVVLQRLLTNASLSPGLAPQLAEQLRQALAEVPEAQAPLAPRSIDQLGWLGVDEATRAKLAPWIVLLPVTGTKVNLNTAPREVLAAVVVGLDLGSAQRLVQARERSPFGDVNDAKALFSSSNPQPKFDYTSVSTNYFEVRGRLRLGEQVLEERSLVRRDRDVVTIRRERVNTTSAPAGSATATR</sequence>
<feature type="domain" description="T2SS protein K second SAM-like" evidence="13">
    <location>
        <begin position="232"/>
        <end position="282"/>
    </location>
</feature>
<evidence type="ECO:0000256" key="6">
    <source>
        <dbReference type="ARBA" id="ARBA00022692"/>
    </source>
</evidence>
<dbReference type="GO" id="GO:0009306">
    <property type="term" value="P:protein secretion"/>
    <property type="evidence" value="ECO:0007669"/>
    <property type="project" value="InterPro"/>
</dbReference>
<gene>
    <name evidence="15" type="primary">gspK</name>
    <name evidence="15" type="ORF">HHL10_00565</name>
</gene>
<dbReference type="GO" id="GO:0005886">
    <property type="term" value="C:plasma membrane"/>
    <property type="evidence" value="ECO:0007669"/>
    <property type="project" value="UniProtKB-SubCell"/>
</dbReference>
<evidence type="ECO:0000256" key="12">
    <source>
        <dbReference type="SAM" id="Phobius"/>
    </source>
</evidence>
<protein>
    <recommendedName>
        <fullName evidence="10">Type II secretion system protein K</fullName>
    </recommendedName>
</protein>
<feature type="domain" description="T2SS protein K first SAM-like" evidence="14">
    <location>
        <begin position="140"/>
        <end position="226"/>
    </location>
</feature>
<evidence type="ECO:0000259" key="13">
    <source>
        <dbReference type="Pfam" id="PF03934"/>
    </source>
</evidence>
<dbReference type="InterPro" id="IPR045584">
    <property type="entry name" value="Pilin-like"/>
</dbReference>
<dbReference type="PANTHER" id="PTHR38831">
    <property type="entry name" value="TYPE II SECRETION SYSTEM PROTEIN K"/>
    <property type="match status" value="1"/>
</dbReference>
<feature type="region of interest" description="Disordered" evidence="11">
    <location>
        <begin position="1"/>
        <end position="22"/>
    </location>
</feature>
<keyword evidence="4 10" id="KW-1003">Cell membrane</keyword>
<keyword evidence="3 10" id="KW-0813">Transport</keyword>
<dbReference type="NCBIfam" id="NF037980">
    <property type="entry name" value="T2SS_GspK"/>
    <property type="match status" value="1"/>
</dbReference>
<comment type="subcellular location">
    <subcellularLocation>
        <location evidence="1 10">Cell inner membrane</location>
    </subcellularLocation>
</comment>
<evidence type="ECO:0000256" key="9">
    <source>
        <dbReference type="ARBA" id="ARBA00023136"/>
    </source>
</evidence>
<dbReference type="EMBL" id="JABBFW010000001">
    <property type="protein sequence ID" value="NML13470.1"/>
    <property type="molecule type" value="Genomic_DNA"/>
</dbReference>